<comment type="caution">
    <text evidence="1">The sequence shown here is derived from an EMBL/GenBank/DDBJ whole genome shotgun (WGS) entry which is preliminary data.</text>
</comment>
<keyword evidence="2" id="KW-1185">Reference proteome</keyword>
<sequence>MELTVIIQDGVGAVHIIHEDLTHFSEGADRMTDTEMLAGEVVSHAENVGSLVPLGEGTVVLRHWK</sequence>
<proteinExistence type="predicted"/>
<dbReference type="EMBL" id="JPMX01000021">
    <property type="protein sequence ID" value="KGH47585.1"/>
    <property type="molecule type" value="Genomic_DNA"/>
</dbReference>
<accession>A0A098YB20</accession>
<evidence type="ECO:0000313" key="2">
    <source>
        <dbReference type="Proteomes" id="UP000029713"/>
    </source>
</evidence>
<reference evidence="1 2" key="1">
    <citation type="submission" date="2014-07" db="EMBL/GenBank/DDBJ databases">
        <title>Biosystematic studies on Modestobacter strains isolated from extreme hyper-arid desert soil and from historic building.</title>
        <authorList>
            <person name="Bukarasam K."/>
            <person name="Bull A."/>
            <person name="Girard G."/>
            <person name="van Wezel G."/>
            <person name="Goodfellow M."/>
        </authorList>
    </citation>
    <scope>NUCLEOTIDE SEQUENCE [LARGE SCALE GENOMIC DNA]</scope>
    <source>
        <strain evidence="1 2">KNN45-2b</strain>
    </source>
</reference>
<protein>
    <submittedName>
        <fullName evidence="1">Uncharacterized protein</fullName>
    </submittedName>
</protein>
<gene>
    <name evidence="1" type="ORF">IN07_06800</name>
</gene>
<dbReference type="AlphaFoldDB" id="A0A098YB20"/>
<dbReference type="Proteomes" id="UP000029713">
    <property type="component" value="Unassembled WGS sequence"/>
</dbReference>
<name>A0A098YB20_9ACTN</name>
<organism evidence="1 2">
    <name type="scientific">Modestobacter caceresii</name>
    <dbReference type="NCBI Taxonomy" id="1522368"/>
    <lineage>
        <taxon>Bacteria</taxon>
        <taxon>Bacillati</taxon>
        <taxon>Actinomycetota</taxon>
        <taxon>Actinomycetes</taxon>
        <taxon>Geodermatophilales</taxon>
        <taxon>Geodermatophilaceae</taxon>
        <taxon>Modestobacter</taxon>
    </lineage>
</organism>
<evidence type="ECO:0000313" key="1">
    <source>
        <dbReference type="EMBL" id="KGH47585.1"/>
    </source>
</evidence>